<protein>
    <recommendedName>
        <fullName evidence="3">DUF600 family protein</fullName>
    </recommendedName>
</protein>
<evidence type="ECO:0008006" key="3">
    <source>
        <dbReference type="Google" id="ProtNLM"/>
    </source>
</evidence>
<gene>
    <name evidence="1" type="ORF">NLX89_04390</name>
</gene>
<keyword evidence="2" id="KW-1185">Reference proteome</keyword>
<evidence type="ECO:0000313" key="2">
    <source>
        <dbReference type="Proteomes" id="UP001252207"/>
    </source>
</evidence>
<proteinExistence type="predicted"/>
<dbReference type="EMBL" id="JANAVW010000001">
    <property type="protein sequence ID" value="MDT0132585.1"/>
    <property type="molecule type" value="Genomic_DNA"/>
</dbReference>
<comment type="caution">
    <text evidence="1">The sequence shown here is derived from an EMBL/GenBank/DDBJ whole genome shotgun (WGS) entry which is preliminary data.</text>
</comment>
<dbReference type="Gene3D" id="3.30.500.20">
    <property type="entry name" value="BH3703-like domains"/>
    <property type="match status" value="1"/>
</dbReference>
<dbReference type="SUPFAM" id="SSF160424">
    <property type="entry name" value="BH3703-like"/>
    <property type="match status" value="1"/>
</dbReference>
<dbReference type="GeneID" id="89488951"/>
<evidence type="ECO:0000313" key="1">
    <source>
        <dbReference type="EMBL" id="MDT0132585.1"/>
    </source>
</evidence>
<name>A0ABU2IU39_9GAMM</name>
<sequence>MKTEQEIYNEIGSLLYGIAPEDAHKIIMRASLSVEGDTCEYEYDYLDNENSLKWITAGGVVNTNMLHYLVELQNYYIENNLTNGLPVWKACEATLDLEKMKISIDFKYED</sequence>
<dbReference type="Proteomes" id="UP001252207">
    <property type="component" value="Unassembled WGS sequence"/>
</dbReference>
<dbReference type="InterPro" id="IPR036170">
    <property type="entry name" value="YezG-like_sf"/>
</dbReference>
<organism evidence="1 2">
    <name type="scientific">Providencia huaxiensis</name>
    <dbReference type="NCBI Taxonomy" id="2027290"/>
    <lineage>
        <taxon>Bacteria</taxon>
        <taxon>Pseudomonadati</taxon>
        <taxon>Pseudomonadota</taxon>
        <taxon>Gammaproteobacteria</taxon>
        <taxon>Enterobacterales</taxon>
        <taxon>Morganellaceae</taxon>
        <taxon>Providencia</taxon>
    </lineage>
</organism>
<dbReference type="RefSeq" id="WP_181490057.1">
    <property type="nucleotide sequence ID" value="NZ_CP145912.1"/>
</dbReference>
<reference evidence="1 2" key="1">
    <citation type="submission" date="2022-06" db="EMBL/GenBank/DDBJ databases">
        <title>Chromosome and plasmid sequencings of Enterobacteriales species co-exiting double carbapenemases.</title>
        <authorList>
            <person name="Fu Y."/>
        </authorList>
    </citation>
    <scope>NUCLEOTIDE SEQUENCE [LARGE SCALE GENOMIC DNA]</scope>
    <source>
        <strain evidence="1 2">21030615019</strain>
    </source>
</reference>
<accession>A0ABU2IU39</accession>